<dbReference type="RefSeq" id="WP_145064260.1">
    <property type="nucleotide sequence ID" value="NZ_CP036287.1"/>
</dbReference>
<feature type="transmembrane region" description="Helical" evidence="1">
    <location>
        <begin position="304"/>
        <end position="327"/>
    </location>
</feature>
<organism evidence="2 3">
    <name type="scientific">Engelhardtia mirabilis</name>
    <dbReference type="NCBI Taxonomy" id="2528011"/>
    <lineage>
        <taxon>Bacteria</taxon>
        <taxon>Pseudomonadati</taxon>
        <taxon>Planctomycetota</taxon>
        <taxon>Planctomycetia</taxon>
        <taxon>Planctomycetia incertae sedis</taxon>
        <taxon>Engelhardtia</taxon>
    </lineage>
</organism>
<dbReference type="KEGG" id="pbap:Pla133_14920"/>
<feature type="transmembrane region" description="Helical" evidence="1">
    <location>
        <begin position="127"/>
        <end position="144"/>
    </location>
</feature>
<keyword evidence="1" id="KW-0472">Membrane</keyword>
<keyword evidence="1" id="KW-0812">Transmembrane</keyword>
<feature type="transmembrane region" description="Helical" evidence="1">
    <location>
        <begin position="86"/>
        <end position="107"/>
    </location>
</feature>
<feature type="transmembrane region" description="Helical" evidence="1">
    <location>
        <begin position="228"/>
        <end position="249"/>
    </location>
</feature>
<dbReference type="AlphaFoldDB" id="A0A518BHF9"/>
<feature type="transmembrane region" description="Helical" evidence="1">
    <location>
        <begin position="156"/>
        <end position="177"/>
    </location>
</feature>
<feature type="transmembrane region" description="Helical" evidence="1">
    <location>
        <begin position="380"/>
        <end position="397"/>
    </location>
</feature>
<keyword evidence="1" id="KW-1133">Transmembrane helix</keyword>
<accession>A0A518BHF9</accession>
<reference evidence="2 3" key="1">
    <citation type="submission" date="2019-02" db="EMBL/GenBank/DDBJ databases">
        <title>Deep-cultivation of Planctomycetes and their phenomic and genomic characterization uncovers novel biology.</title>
        <authorList>
            <person name="Wiegand S."/>
            <person name="Jogler M."/>
            <person name="Boedeker C."/>
            <person name="Pinto D."/>
            <person name="Vollmers J."/>
            <person name="Rivas-Marin E."/>
            <person name="Kohn T."/>
            <person name="Peeters S.H."/>
            <person name="Heuer A."/>
            <person name="Rast P."/>
            <person name="Oberbeckmann S."/>
            <person name="Bunk B."/>
            <person name="Jeske O."/>
            <person name="Meyerdierks A."/>
            <person name="Storesund J.E."/>
            <person name="Kallscheuer N."/>
            <person name="Luecker S."/>
            <person name="Lage O.M."/>
            <person name="Pohl T."/>
            <person name="Merkel B.J."/>
            <person name="Hornburger P."/>
            <person name="Mueller R.-W."/>
            <person name="Bruemmer F."/>
            <person name="Labrenz M."/>
            <person name="Spormann A.M."/>
            <person name="Op den Camp H."/>
            <person name="Overmann J."/>
            <person name="Amann R."/>
            <person name="Jetten M.S.M."/>
            <person name="Mascher T."/>
            <person name="Medema M.H."/>
            <person name="Devos D.P."/>
            <person name="Kaster A.-K."/>
            <person name="Ovreas L."/>
            <person name="Rohde M."/>
            <person name="Galperin M.Y."/>
            <person name="Jogler C."/>
        </authorList>
    </citation>
    <scope>NUCLEOTIDE SEQUENCE [LARGE SCALE GENOMIC DNA]</scope>
    <source>
        <strain evidence="2 3">Pla133</strain>
    </source>
</reference>
<feature type="transmembrane region" description="Helical" evidence="1">
    <location>
        <begin position="51"/>
        <end position="74"/>
    </location>
</feature>
<feature type="transmembrane region" description="Helical" evidence="1">
    <location>
        <begin position="12"/>
        <end position="31"/>
    </location>
</feature>
<name>A0A518BHF9_9BACT</name>
<dbReference type="EMBL" id="CP036287">
    <property type="protein sequence ID" value="QDU66420.1"/>
    <property type="molecule type" value="Genomic_DNA"/>
</dbReference>
<evidence type="ECO:0000256" key="1">
    <source>
        <dbReference type="SAM" id="Phobius"/>
    </source>
</evidence>
<dbReference type="Proteomes" id="UP000316921">
    <property type="component" value="Chromosome"/>
</dbReference>
<feature type="transmembrane region" description="Helical" evidence="1">
    <location>
        <begin position="339"/>
        <end position="359"/>
    </location>
</feature>
<sequence>MSEPVDLARVRRTWWPLAASWMLMGVELPLVSAHMARLAEPEVSLAAYGALVFPICLVIEAPIIMLLAASTALCTTRARYAQVARFMHAAGAALTALHLLVALTPLYDLIARDLIGVPPEILEPGRLGLLLMTPWTWTIAYRRFQQGVMIRFGASRAVGVGTVVRVVTLVTALQVGMRVPGAVGIAVGATAVALAVSAEAIFAGWAVGEIRRERLPKSDGEALLTLRGFLGFYVPLAMTPLLTLLIQPIGAAAMSRMPRDLESLAVWPALHGLVFLFRSPGFALNEVVVALVREPGGQAALVRFTRILGCTLVGGLALLALTPLHSLWFAGLTGLSPELAQLAGSVLILAVLMPGYQAFQSLYQGILVARGDTRPVTEAVALYLVLAAGLLAAGVHLDPGPGVAVALGCFTLAGLAQTLWLARRSRRYRV</sequence>
<gene>
    <name evidence="2" type="ORF">Pla133_14920</name>
</gene>
<protein>
    <submittedName>
        <fullName evidence="2">Uncharacterized protein</fullName>
    </submittedName>
</protein>
<feature type="transmembrane region" description="Helical" evidence="1">
    <location>
        <begin position="183"/>
        <end position="207"/>
    </location>
</feature>
<feature type="transmembrane region" description="Helical" evidence="1">
    <location>
        <begin position="403"/>
        <end position="422"/>
    </location>
</feature>
<keyword evidence="3" id="KW-1185">Reference proteome</keyword>
<feature type="transmembrane region" description="Helical" evidence="1">
    <location>
        <begin position="269"/>
        <end position="292"/>
    </location>
</feature>
<evidence type="ECO:0000313" key="3">
    <source>
        <dbReference type="Proteomes" id="UP000316921"/>
    </source>
</evidence>
<proteinExistence type="predicted"/>
<evidence type="ECO:0000313" key="2">
    <source>
        <dbReference type="EMBL" id="QDU66420.1"/>
    </source>
</evidence>